<name>A0A2N0PF88_9GLOM</name>
<organism evidence="1 2">
    <name type="scientific">Rhizophagus irregularis</name>
    <dbReference type="NCBI Taxonomy" id="588596"/>
    <lineage>
        <taxon>Eukaryota</taxon>
        <taxon>Fungi</taxon>
        <taxon>Fungi incertae sedis</taxon>
        <taxon>Mucoromycota</taxon>
        <taxon>Glomeromycotina</taxon>
        <taxon>Glomeromycetes</taxon>
        <taxon>Glomerales</taxon>
        <taxon>Glomeraceae</taxon>
        <taxon>Rhizophagus</taxon>
    </lineage>
</organism>
<dbReference type="VEuPathDB" id="FungiDB:FUN_019780"/>
<proteinExistence type="predicted"/>
<evidence type="ECO:0000313" key="1">
    <source>
        <dbReference type="EMBL" id="PKC05494.1"/>
    </source>
</evidence>
<dbReference type="AlphaFoldDB" id="A0A2N0PF88"/>
<dbReference type="VEuPathDB" id="FungiDB:RhiirFUN_021807"/>
<reference evidence="1 2" key="2">
    <citation type="submission" date="2017-09" db="EMBL/GenBank/DDBJ databases">
        <title>Extensive intraspecific genome diversity in a model arbuscular mycorrhizal fungus.</title>
        <authorList>
            <person name="Chen E.C."/>
            <person name="Morin E."/>
            <person name="Beaudet D."/>
            <person name="Noel J."/>
            <person name="Ndikumana S."/>
            <person name="Charron P."/>
            <person name="St-Onge C."/>
            <person name="Giorgi J."/>
            <person name="Grigoriev I.V."/>
            <person name="Roux C."/>
            <person name="Martin F.M."/>
            <person name="Corradi N."/>
        </authorList>
    </citation>
    <scope>NUCLEOTIDE SEQUENCE [LARGE SCALE GENOMIC DNA]</scope>
    <source>
        <strain evidence="1 2">A5</strain>
    </source>
</reference>
<evidence type="ECO:0000313" key="2">
    <source>
        <dbReference type="Proteomes" id="UP000232722"/>
    </source>
</evidence>
<dbReference type="Proteomes" id="UP000232722">
    <property type="component" value="Unassembled WGS sequence"/>
</dbReference>
<accession>A0A2N0PF88</accession>
<gene>
    <name evidence="1" type="ORF">RhiirA5_420851</name>
</gene>
<protein>
    <submittedName>
        <fullName evidence="1">Uncharacterized protein</fullName>
    </submittedName>
</protein>
<reference evidence="1 2" key="1">
    <citation type="submission" date="2016-04" db="EMBL/GenBank/DDBJ databases">
        <title>Genome analyses suggest a sexual origin of heterokaryosis in a supposedly ancient asexual fungus.</title>
        <authorList>
            <person name="Ropars J."/>
            <person name="Sedzielewska K."/>
            <person name="Noel J."/>
            <person name="Charron P."/>
            <person name="Farinelli L."/>
            <person name="Marton T."/>
            <person name="Kruger M."/>
            <person name="Pelin A."/>
            <person name="Brachmann A."/>
            <person name="Corradi N."/>
        </authorList>
    </citation>
    <scope>NUCLEOTIDE SEQUENCE [LARGE SCALE GENOMIC DNA]</scope>
    <source>
        <strain evidence="1 2">A5</strain>
    </source>
</reference>
<comment type="caution">
    <text evidence="1">The sequence shown here is derived from an EMBL/GenBank/DDBJ whole genome shotgun (WGS) entry which is preliminary data.</text>
</comment>
<sequence length="256" mass="31788">MINESSTRYREWRKKVTEAIWKNEILNSEKLNDLFMYNFKEEFDWRSTLEFVSNRINFSQRQCNDKDTKERTYRIKNILKEPTYEVLYRRNTNKIENDKCKRCGKEEKEDWEHTVYVYVKITNSRTINEIVQESIYRFEKYLKDLNQNEEIEILRTYNFEFIRILESPSIILQGKNRIWELLRGVYNENFNSLTKKKEEKTLIKKLWNFTYDELKKKIWIPRCDEIKRLEDRENIKKLDLRKKREITIEELEEEKD</sequence>
<dbReference type="VEuPathDB" id="FungiDB:RhiirA1_466495"/>
<dbReference type="EMBL" id="LLXJ01000871">
    <property type="protein sequence ID" value="PKC05494.1"/>
    <property type="molecule type" value="Genomic_DNA"/>
</dbReference>